<evidence type="ECO:0000256" key="2">
    <source>
        <dbReference type="ARBA" id="ARBA00004479"/>
    </source>
</evidence>
<comment type="caution">
    <text evidence="19">The sequence shown here is derived from an EMBL/GenBank/DDBJ whole genome shotgun (WGS) entry which is preliminary data.</text>
</comment>
<dbReference type="Pfam" id="PF07714">
    <property type="entry name" value="PK_Tyr_Ser-Thr"/>
    <property type="match status" value="2"/>
</dbReference>
<dbReference type="AlphaFoldDB" id="A0A9N8HWK0"/>
<dbReference type="SUPFAM" id="SSF55073">
    <property type="entry name" value="Nucleotide cyclase"/>
    <property type="match status" value="1"/>
</dbReference>
<feature type="binding site" evidence="12">
    <location>
        <position position="623"/>
    </location>
    <ligand>
        <name>ATP</name>
        <dbReference type="ChEBI" id="CHEBI:30616"/>
    </ligand>
</feature>
<dbReference type="PROSITE" id="PS50125">
    <property type="entry name" value="GUANYLATE_CYCLASE_2"/>
    <property type="match status" value="1"/>
</dbReference>
<evidence type="ECO:0000256" key="8">
    <source>
        <dbReference type="ARBA" id="ARBA00023170"/>
    </source>
</evidence>
<dbReference type="CDD" id="cd07302">
    <property type="entry name" value="CHD"/>
    <property type="match status" value="1"/>
</dbReference>
<dbReference type="GO" id="GO:0035556">
    <property type="term" value="P:intracellular signal transduction"/>
    <property type="evidence" value="ECO:0007669"/>
    <property type="project" value="InterPro"/>
</dbReference>
<keyword evidence="10 13" id="KW-0456">Lyase</keyword>
<dbReference type="Gene3D" id="3.30.70.1230">
    <property type="entry name" value="Nucleotide cyclase"/>
    <property type="match status" value="2"/>
</dbReference>
<evidence type="ECO:0000256" key="6">
    <source>
        <dbReference type="ARBA" id="ARBA00022989"/>
    </source>
</evidence>
<dbReference type="PANTHER" id="PTHR11920:SF335">
    <property type="entry name" value="GUANYLATE CYCLASE"/>
    <property type="match status" value="1"/>
</dbReference>
<dbReference type="Gene3D" id="3.40.50.2300">
    <property type="match status" value="2"/>
</dbReference>
<dbReference type="GO" id="GO:0007168">
    <property type="term" value="P:receptor guanylyl cyclase signaling pathway"/>
    <property type="evidence" value="ECO:0007669"/>
    <property type="project" value="TreeGrafter"/>
</dbReference>
<evidence type="ECO:0000256" key="5">
    <source>
        <dbReference type="ARBA" id="ARBA00022741"/>
    </source>
</evidence>
<keyword evidence="7 16" id="KW-0472">Membrane</keyword>
<evidence type="ECO:0000313" key="19">
    <source>
        <dbReference type="EMBL" id="CAB9525328.1"/>
    </source>
</evidence>
<evidence type="ECO:0000256" key="16">
    <source>
        <dbReference type="SAM" id="Phobius"/>
    </source>
</evidence>
<gene>
    <name evidence="19" type="ORF">SEMRO_1661_G289380.1</name>
</gene>
<keyword evidence="6 16" id="KW-1133">Transmembrane helix</keyword>
<dbReference type="Pfam" id="PF01094">
    <property type="entry name" value="ANF_receptor"/>
    <property type="match status" value="1"/>
</dbReference>
<dbReference type="SMART" id="SM00044">
    <property type="entry name" value="CYCc"/>
    <property type="match status" value="1"/>
</dbReference>
<dbReference type="OrthoDB" id="43601at2759"/>
<dbReference type="Pfam" id="PF00211">
    <property type="entry name" value="Guanylate_cyc"/>
    <property type="match status" value="2"/>
</dbReference>
<dbReference type="SUPFAM" id="SSF53822">
    <property type="entry name" value="Periplasmic binding protein-like I"/>
    <property type="match status" value="1"/>
</dbReference>
<evidence type="ECO:0000256" key="7">
    <source>
        <dbReference type="ARBA" id="ARBA00023136"/>
    </source>
</evidence>
<dbReference type="SUPFAM" id="SSF56112">
    <property type="entry name" value="Protein kinase-like (PK-like)"/>
    <property type="match status" value="1"/>
</dbReference>
<keyword evidence="12" id="KW-0067">ATP-binding</keyword>
<evidence type="ECO:0000256" key="1">
    <source>
        <dbReference type="ARBA" id="ARBA00004141"/>
    </source>
</evidence>
<dbReference type="InterPro" id="IPR029787">
    <property type="entry name" value="Nucleotide_cyclase"/>
</dbReference>
<dbReference type="GO" id="GO:0004672">
    <property type="term" value="F:protein kinase activity"/>
    <property type="evidence" value="ECO:0007669"/>
    <property type="project" value="InterPro"/>
</dbReference>
<organism evidence="19 20">
    <name type="scientific">Seminavis robusta</name>
    <dbReference type="NCBI Taxonomy" id="568900"/>
    <lineage>
        <taxon>Eukaryota</taxon>
        <taxon>Sar</taxon>
        <taxon>Stramenopiles</taxon>
        <taxon>Ochrophyta</taxon>
        <taxon>Bacillariophyta</taxon>
        <taxon>Bacillariophyceae</taxon>
        <taxon>Bacillariophycidae</taxon>
        <taxon>Naviculales</taxon>
        <taxon>Naviculaceae</taxon>
        <taxon>Seminavis</taxon>
    </lineage>
</organism>
<feature type="region of interest" description="Disordered" evidence="15">
    <location>
        <begin position="1"/>
        <end position="53"/>
    </location>
</feature>
<dbReference type="PANTHER" id="PTHR11920">
    <property type="entry name" value="GUANYLYL CYCLASE"/>
    <property type="match status" value="1"/>
</dbReference>
<keyword evidence="9" id="KW-0325">Glycoprotein</keyword>
<feature type="domain" description="Guanylate cyclase" evidence="18">
    <location>
        <begin position="961"/>
        <end position="1060"/>
    </location>
</feature>
<evidence type="ECO:0000256" key="12">
    <source>
        <dbReference type="PROSITE-ProRule" id="PRU10141"/>
    </source>
</evidence>
<comment type="catalytic activity">
    <reaction evidence="14">
        <text>GTP = 3',5'-cyclic GMP + diphosphate</text>
        <dbReference type="Rhea" id="RHEA:13665"/>
        <dbReference type="ChEBI" id="CHEBI:33019"/>
        <dbReference type="ChEBI" id="CHEBI:37565"/>
        <dbReference type="ChEBI" id="CHEBI:57746"/>
        <dbReference type="EC" id="4.6.1.2"/>
    </reaction>
</comment>
<keyword evidence="8 19" id="KW-0675">Receptor</keyword>
<dbReference type="InterPro" id="IPR011009">
    <property type="entry name" value="Kinase-like_dom_sf"/>
</dbReference>
<dbReference type="PRINTS" id="PR00248">
    <property type="entry name" value="GPCRMGR"/>
</dbReference>
<dbReference type="GO" id="GO:0001653">
    <property type="term" value="F:peptide receptor activity"/>
    <property type="evidence" value="ECO:0007669"/>
    <property type="project" value="TreeGrafter"/>
</dbReference>
<comment type="similarity">
    <text evidence="13">Belongs to the adenylyl cyclase class-4/guanylyl cyclase family.</text>
</comment>
<feature type="domain" description="Protein kinase" evidence="17">
    <location>
        <begin position="596"/>
        <end position="920"/>
    </location>
</feature>
<dbReference type="InterPro" id="IPR001828">
    <property type="entry name" value="ANF_lig-bd_rcpt"/>
</dbReference>
<dbReference type="EC" id="4.6.1.2" evidence="3 14"/>
<dbReference type="InterPro" id="IPR017441">
    <property type="entry name" value="Protein_kinase_ATP_BS"/>
</dbReference>
<evidence type="ECO:0000256" key="11">
    <source>
        <dbReference type="ARBA" id="ARBA00023293"/>
    </source>
</evidence>
<dbReference type="PROSITE" id="PS50011">
    <property type="entry name" value="PROTEIN_KINASE_DOM"/>
    <property type="match status" value="1"/>
</dbReference>
<keyword evidence="5 12" id="KW-0547">Nucleotide-binding</keyword>
<keyword evidence="20" id="KW-1185">Reference proteome</keyword>
<protein>
    <recommendedName>
        <fullName evidence="3 14">Guanylate cyclase</fullName>
        <ecNumber evidence="3 14">4.6.1.2</ecNumber>
    </recommendedName>
</protein>
<evidence type="ECO:0000256" key="13">
    <source>
        <dbReference type="RuleBase" id="RU000405"/>
    </source>
</evidence>
<dbReference type="Gene3D" id="1.10.510.10">
    <property type="entry name" value="Transferase(Phosphotransferase) domain 1"/>
    <property type="match status" value="2"/>
</dbReference>
<dbReference type="PROSITE" id="PS00107">
    <property type="entry name" value="PROTEIN_KINASE_ATP"/>
    <property type="match status" value="1"/>
</dbReference>
<evidence type="ECO:0000259" key="17">
    <source>
        <dbReference type="PROSITE" id="PS50011"/>
    </source>
</evidence>
<dbReference type="InterPro" id="IPR001054">
    <property type="entry name" value="A/G_cyclase"/>
</dbReference>
<dbReference type="InterPro" id="IPR028082">
    <property type="entry name" value="Peripla_BP_I"/>
</dbReference>
<feature type="compositionally biased region" description="Low complexity" evidence="15">
    <location>
        <begin position="24"/>
        <end position="39"/>
    </location>
</feature>
<dbReference type="GO" id="GO:0004016">
    <property type="term" value="F:adenylate cyclase activity"/>
    <property type="evidence" value="ECO:0007669"/>
    <property type="project" value="TreeGrafter"/>
</dbReference>
<dbReference type="InterPro" id="IPR000719">
    <property type="entry name" value="Prot_kinase_dom"/>
</dbReference>
<dbReference type="PROSITE" id="PS00452">
    <property type="entry name" value="GUANYLATE_CYCLASE_1"/>
    <property type="match status" value="1"/>
</dbReference>
<accession>A0A9N8HWK0</accession>
<keyword evidence="11 14" id="KW-0141">cGMP biosynthesis</keyword>
<dbReference type="Gene3D" id="3.30.200.20">
    <property type="entry name" value="Phosphorylase Kinase, domain 1"/>
    <property type="match status" value="1"/>
</dbReference>
<dbReference type="Proteomes" id="UP001153069">
    <property type="component" value="Unassembled WGS sequence"/>
</dbReference>
<evidence type="ECO:0000256" key="14">
    <source>
        <dbReference type="RuleBase" id="RU003431"/>
    </source>
</evidence>
<dbReference type="EMBL" id="CAICTM010001659">
    <property type="protein sequence ID" value="CAB9525328.1"/>
    <property type="molecule type" value="Genomic_DNA"/>
</dbReference>
<reference evidence="19" key="1">
    <citation type="submission" date="2020-06" db="EMBL/GenBank/DDBJ databases">
        <authorList>
            <consortium name="Plant Systems Biology data submission"/>
        </authorList>
    </citation>
    <scope>NUCLEOTIDE SEQUENCE</scope>
    <source>
        <strain evidence="19">D6</strain>
    </source>
</reference>
<dbReference type="InterPro" id="IPR001245">
    <property type="entry name" value="Ser-Thr/Tyr_kinase_cat_dom"/>
</dbReference>
<evidence type="ECO:0000256" key="9">
    <source>
        <dbReference type="ARBA" id="ARBA00023180"/>
    </source>
</evidence>
<evidence type="ECO:0000256" key="15">
    <source>
        <dbReference type="SAM" id="MobiDB-lite"/>
    </source>
</evidence>
<feature type="transmembrane region" description="Helical" evidence="16">
    <location>
        <begin position="553"/>
        <end position="575"/>
    </location>
</feature>
<proteinExistence type="inferred from homology"/>
<sequence length="1178" mass="129533">MAKETKQTTFVIIEEQEQQDKPTQSETTSDTTSTSTGTTNGNAYWNIPHSPVTTSPALEEQEIASDISATGTSNSTDPPGEGILHSIRQYDQLRQDFPNDFIPPEDDNSNVELFEVPLPPDDNTDEIAFCHLTAIIPFTTGDQKPFHIALEDAAVIALAIQDLNSGNGILVPEIQGLNESCNVRFTTEWLDTEFQGGVALGHVVEQANKQTQPPCAFLGAYRSAVSMPMAIATGLFQVPQVSAASTSASLDDASQYPLFGRTIPSDTGNAIPTIIYMHTVLGLQHVAIINVNDAFGNAYVEGMRHAAAIHAPQLKIHQVPLDEGQAAISAAVASVKAIEYRYIFMIVFTAETHDAIMTEAYQTGVAGDGQHVWIYADSFLGVLDGRSFVKDGPLHKSYRGSGMVEIVGGFPGMPKYDSFVQHVTEMDNPADLQTIGALFPPHDDWPTYDAHTYVTGQHESYLKDVTSIFAPFTYEAVVGLGLAACQAAEQIGTLAFTGQQHFDAFKNLSFTGISGPVVFDPATGTRDPASALYKVNNYQEQFETDPETEKKCIALVVVVPLVVLAVLGVVVFLFYENKRKNNDSVWEVDKKDIIFDDPPQIIGRGTFGLVLLGEYRGTAVAVKRVIPPQSKEEFTGGSESTHGPGMRSIKGSKSGVGMVSGVNSNRTRMSSWSGMSMLGSRMPANGKARKGSFGFQQSEAAQWKQMKAEFMEEMRYLSKLRHPCITTVMGAVTKGEPMLVMEYMDHGSLYDLLHNETLALEGELLMPLLRDITQGMRFLHASNPPVIHGCQYPRGQPLQGQGCRFRSQSEGKSRWNRDAFLDGPRIVEGESATRCFLDVYILGYYFNEVFSRRDPYDGEDAEQVLKLVADKAVRKRPPAPLHMPESIKGLMKDCLDDDPEKRPTCEEVDTRLKRLDAETLDGDQNSSKMGQVSLFDIFPRHIAEALRDGRTVEAEHKDSVTIFFSDIVGFTTISSELEPRKVARMLDRLYTKFDALSQQHDIFKVETIGDAYMAVTNLVKDQDEDHFGFHSGPVVADVVGTRNPRYCLFGDTVNTASRMESNSEENRIHCSRAAAKLLQTQYKDLPMKSRGKVKIKGKGEMHTYWVNEGVRGKRLTMSVKESTKSGYFPILSDRGMTALAETSGELSSALGPLLQEHAPGNNSLELEPTLFGAAGEEV</sequence>
<dbReference type="GO" id="GO:0004930">
    <property type="term" value="F:G protein-coupled receptor activity"/>
    <property type="evidence" value="ECO:0007669"/>
    <property type="project" value="InterPro"/>
</dbReference>
<dbReference type="InterPro" id="IPR050401">
    <property type="entry name" value="Cyclic_nucleotide_synthase"/>
</dbReference>
<dbReference type="InterPro" id="IPR000337">
    <property type="entry name" value="GPCR_3"/>
</dbReference>
<comment type="subcellular location">
    <subcellularLocation>
        <location evidence="1">Membrane</location>
        <topology evidence="1">Multi-pass membrane protein</topology>
    </subcellularLocation>
    <subcellularLocation>
        <location evidence="2">Membrane</location>
        <topology evidence="2">Single-pass type I membrane protein</topology>
    </subcellularLocation>
</comment>
<name>A0A9N8HWK0_9STRA</name>
<dbReference type="GO" id="GO:0005524">
    <property type="term" value="F:ATP binding"/>
    <property type="evidence" value="ECO:0007669"/>
    <property type="project" value="UniProtKB-UniRule"/>
</dbReference>
<dbReference type="GO" id="GO:0005886">
    <property type="term" value="C:plasma membrane"/>
    <property type="evidence" value="ECO:0007669"/>
    <property type="project" value="TreeGrafter"/>
</dbReference>
<evidence type="ECO:0000259" key="18">
    <source>
        <dbReference type="PROSITE" id="PS50125"/>
    </source>
</evidence>
<evidence type="ECO:0000256" key="4">
    <source>
        <dbReference type="ARBA" id="ARBA00022692"/>
    </source>
</evidence>
<dbReference type="InterPro" id="IPR018297">
    <property type="entry name" value="A/G_cyclase_CS"/>
</dbReference>
<keyword evidence="4 16" id="KW-0812">Transmembrane</keyword>
<feature type="region of interest" description="Disordered" evidence="15">
    <location>
        <begin position="631"/>
        <end position="650"/>
    </location>
</feature>
<evidence type="ECO:0000256" key="10">
    <source>
        <dbReference type="ARBA" id="ARBA00023239"/>
    </source>
</evidence>
<dbReference type="GO" id="GO:0004383">
    <property type="term" value="F:guanylate cyclase activity"/>
    <property type="evidence" value="ECO:0007669"/>
    <property type="project" value="UniProtKB-EC"/>
</dbReference>
<evidence type="ECO:0000313" key="20">
    <source>
        <dbReference type="Proteomes" id="UP001153069"/>
    </source>
</evidence>
<evidence type="ECO:0000256" key="3">
    <source>
        <dbReference type="ARBA" id="ARBA00012202"/>
    </source>
</evidence>